<dbReference type="Proteomes" id="UP001589733">
    <property type="component" value="Unassembled WGS sequence"/>
</dbReference>
<protein>
    <submittedName>
        <fullName evidence="1">Uncharacterized protein</fullName>
    </submittedName>
</protein>
<evidence type="ECO:0000313" key="2">
    <source>
        <dbReference type="Proteomes" id="UP001589733"/>
    </source>
</evidence>
<dbReference type="RefSeq" id="WP_380007975.1">
    <property type="nucleotide sequence ID" value="NZ_JBHLYR010000026.1"/>
</dbReference>
<sequence length="51" mass="5930">MTGSNPLKTALPYFPSLELALLASWYGWIMTETLQVLDEERRAHFCKQDTR</sequence>
<gene>
    <name evidence="1" type="ORF">ACFFLM_08290</name>
</gene>
<accession>A0ABV6AY69</accession>
<reference evidence="1 2" key="1">
    <citation type="submission" date="2024-09" db="EMBL/GenBank/DDBJ databases">
        <authorList>
            <person name="Sun Q."/>
            <person name="Mori K."/>
        </authorList>
    </citation>
    <scope>NUCLEOTIDE SEQUENCE [LARGE SCALE GENOMIC DNA]</scope>
    <source>
        <strain evidence="1 2">JCM 13503</strain>
    </source>
</reference>
<proteinExistence type="predicted"/>
<name>A0ABV6AY69_9DEIO</name>
<evidence type="ECO:0000313" key="1">
    <source>
        <dbReference type="EMBL" id="MFB9991957.1"/>
    </source>
</evidence>
<keyword evidence="2" id="KW-1185">Reference proteome</keyword>
<dbReference type="EMBL" id="JBHLYR010000026">
    <property type="protein sequence ID" value="MFB9991957.1"/>
    <property type="molecule type" value="Genomic_DNA"/>
</dbReference>
<comment type="caution">
    <text evidence="1">The sequence shown here is derived from an EMBL/GenBank/DDBJ whole genome shotgun (WGS) entry which is preliminary data.</text>
</comment>
<organism evidence="1 2">
    <name type="scientific">Deinococcus oregonensis</name>
    <dbReference type="NCBI Taxonomy" id="1805970"/>
    <lineage>
        <taxon>Bacteria</taxon>
        <taxon>Thermotogati</taxon>
        <taxon>Deinococcota</taxon>
        <taxon>Deinococci</taxon>
        <taxon>Deinococcales</taxon>
        <taxon>Deinococcaceae</taxon>
        <taxon>Deinococcus</taxon>
    </lineage>
</organism>